<protein>
    <recommendedName>
        <fullName evidence="6">ATP-dependent Clp protease proteolytic subunit</fullName>
    </recommendedName>
</protein>
<evidence type="ECO:0000256" key="6">
    <source>
        <dbReference type="RuleBase" id="RU003567"/>
    </source>
</evidence>
<gene>
    <name evidence="9" type="ORF">CGZ90_08215</name>
</gene>
<keyword evidence="3" id="KW-0645">Protease</keyword>
<dbReference type="GO" id="GO:0009368">
    <property type="term" value="C:endopeptidase Clp complex"/>
    <property type="evidence" value="ECO:0007669"/>
    <property type="project" value="TreeGrafter"/>
</dbReference>
<feature type="region of interest" description="Disordered" evidence="7">
    <location>
        <begin position="208"/>
        <end position="229"/>
    </location>
</feature>
<dbReference type="NCBIfam" id="NF045542">
    <property type="entry name" value="Clp_rel_HeadMat"/>
    <property type="match status" value="1"/>
</dbReference>
<proteinExistence type="inferred from homology"/>
<dbReference type="AlphaFoldDB" id="A0A235FAB8"/>
<reference evidence="9 10" key="1">
    <citation type="submission" date="2017-07" db="EMBL/GenBank/DDBJ databases">
        <title>Fictibacillus sp. nov. GDSW-R2A3 Genome sequencing and assembly.</title>
        <authorList>
            <person name="Mayilraj S."/>
        </authorList>
    </citation>
    <scope>NUCLEOTIDE SEQUENCE [LARGE SCALE GENOMIC DNA]</scope>
    <source>
        <strain evidence="9 10">GDSW-R2A3</strain>
    </source>
</reference>
<dbReference type="GO" id="GO:0006515">
    <property type="term" value="P:protein quality control for misfolded or incompletely synthesized proteins"/>
    <property type="evidence" value="ECO:0007669"/>
    <property type="project" value="TreeGrafter"/>
</dbReference>
<sequence>MKNKFMEIKNQTSSSADLYFYGDIVSSEWGKWDNSDTCPEDIRSFLKDIEGVKNLNIYVNSGGGSVFAGLAIYNMLKRNQAHKTVYVDGLAGSIASVIALAGDRVIMPSNAFMMIHKPWSGMWGNSNDFRKVADDLDAIEGGILNVYAENLAEGADIEEIKQMVNEETWLNGNEAAKYFNIEVAAENQAVACVSDCFKNYRNTPEAFKEKAVEPEQPKAQAAEPAMPDQEELKNQLLLELDLI</sequence>
<dbReference type="Pfam" id="PF00574">
    <property type="entry name" value="CLP_protease"/>
    <property type="match status" value="1"/>
</dbReference>
<dbReference type="Proteomes" id="UP000215059">
    <property type="component" value="Unassembled WGS sequence"/>
</dbReference>
<name>A0A235FAB8_9BACL</name>
<evidence type="ECO:0000256" key="1">
    <source>
        <dbReference type="ARBA" id="ARBA00007039"/>
    </source>
</evidence>
<dbReference type="PRINTS" id="PR00127">
    <property type="entry name" value="CLPPROTEASEP"/>
</dbReference>
<keyword evidence="8" id="KW-0812">Transmembrane</keyword>
<accession>A0A235FAB8</accession>
<dbReference type="SUPFAM" id="SSF52096">
    <property type="entry name" value="ClpP/crotonase"/>
    <property type="match status" value="1"/>
</dbReference>
<evidence type="ECO:0000256" key="7">
    <source>
        <dbReference type="SAM" id="MobiDB-lite"/>
    </source>
</evidence>
<dbReference type="PANTHER" id="PTHR10381:SF70">
    <property type="entry name" value="ATP-DEPENDENT CLP PROTEASE PROTEOLYTIC SUBUNIT"/>
    <property type="match status" value="1"/>
</dbReference>
<comment type="caution">
    <text evidence="9">The sequence shown here is derived from an EMBL/GenBank/DDBJ whole genome shotgun (WGS) entry which is preliminary data.</text>
</comment>
<keyword evidence="2" id="KW-0963">Cytoplasm</keyword>
<feature type="transmembrane region" description="Helical" evidence="8">
    <location>
        <begin position="85"/>
        <end position="107"/>
    </location>
</feature>
<dbReference type="RefSeq" id="WP_094251910.1">
    <property type="nucleotide sequence ID" value="NZ_JBHLXL010000001.1"/>
</dbReference>
<comment type="similarity">
    <text evidence="1 6">Belongs to the peptidase S14 family.</text>
</comment>
<evidence type="ECO:0000313" key="9">
    <source>
        <dbReference type="EMBL" id="OYD57877.1"/>
    </source>
</evidence>
<keyword evidence="4" id="KW-0378">Hydrolase</keyword>
<keyword evidence="5" id="KW-0720">Serine protease</keyword>
<organism evidence="9 10">
    <name type="scientific">Fictibacillus aquaticus</name>
    <dbReference type="NCBI Taxonomy" id="2021314"/>
    <lineage>
        <taxon>Bacteria</taxon>
        <taxon>Bacillati</taxon>
        <taxon>Bacillota</taxon>
        <taxon>Bacilli</taxon>
        <taxon>Bacillales</taxon>
        <taxon>Fictibacillaceae</taxon>
        <taxon>Fictibacillus</taxon>
    </lineage>
</organism>
<dbReference type="PANTHER" id="PTHR10381">
    <property type="entry name" value="ATP-DEPENDENT CLP PROTEASE PROTEOLYTIC SUBUNIT"/>
    <property type="match status" value="1"/>
</dbReference>
<keyword evidence="8" id="KW-1133">Transmembrane helix</keyword>
<evidence type="ECO:0000256" key="8">
    <source>
        <dbReference type="SAM" id="Phobius"/>
    </source>
</evidence>
<dbReference type="GO" id="GO:0004176">
    <property type="term" value="F:ATP-dependent peptidase activity"/>
    <property type="evidence" value="ECO:0007669"/>
    <property type="project" value="InterPro"/>
</dbReference>
<evidence type="ECO:0000313" key="10">
    <source>
        <dbReference type="Proteomes" id="UP000215059"/>
    </source>
</evidence>
<dbReference type="EMBL" id="NOII01000002">
    <property type="protein sequence ID" value="OYD57877.1"/>
    <property type="molecule type" value="Genomic_DNA"/>
</dbReference>
<dbReference type="OrthoDB" id="9806592at2"/>
<dbReference type="InterPro" id="IPR029045">
    <property type="entry name" value="ClpP/crotonase-like_dom_sf"/>
</dbReference>
<evidence type="ECO:0000256" key="5">
    <source>
        <dbReference type="ARBA" id="ARBA00022825"/>
    </source>
</evidence>
<evidence type="ECO:0000256" key="2">
    <source>
        <dbReference type="ARBA" id="ARBA00022490"/>
    </source>
</evidence>
<dbReference type="InterPro" id="IPR001907">
    <property type="entry name" value="ClpP"/>
</dbReference>
<keyword evidence="10" id="KW-1185">Reference proteome</keyword>
<dbReference type="Gene3D" id="3.90.226.10">
    <property type="entry name" value="2-enoyl-CoA Hydratase, Chain A, domain 1"/>
    <property type="match status" value="1"/>
</dbReference>
<keyword evidence="8" id="KW-0472">Membrane</keyword>
<evidence type="ECO:0000256" key="3">
    <source>
        <dbReference type="ARBA" id="ARBA00022670"/>
    </source>
</evidence>
<dbReference type="CDD" id="cd07016">
    <property type="entry name" value="S14_ClpP_1"/>
    <property type="match status" value="1"/>
</dbReference>
<dbReference type="InterPro" id="IPR023562">
    <property type="entry name" value="ClpP/TepA"/>
</dbReference>
<dbReference type="GO" id="GO:0004252">
    <property type="term" value="F:serine-type endopeptidase activity"/>
    <property type="evidence" value="ECO:0007669"/>
    <property type="project" value="InterPro"/>
</dbReference>
<evidence type="ECO:0000256" key="4">
    <source>
        <dbReference type="ARBA" id="ARBA00022801"/>
    </source>
</evidence>
<dbReference type="GO" id="GO:0051117">
    <property type="term" value="F:ATPase binding"/>
    <property type="evidence" value="ECO:0007669"/>
    <property type="project" value="TreeGrafter"/>
</dbReference>